<keyword evidence="5" id="KW-1185">Reference proteome</keyword>
<feature type="domain" description="Response regulatory" evidence="2">
    <location>
        <begin position="8"/>
        <end position="125"/>
    </location>
</feature>
<organism evidence="4 5">
    <name type="scientific">Nonlabens ponticola</name>
    <dbReference type="NCBI Taxonomy" id="2496866"/>
    <lineage>
        <taxon>Bacteria</taxon>
        <taxon>Pseudomonadati</taxon>
        <taxon>Bacteroidota</taxon>
        <taxon>Flavobacteriia</taxon>
        <taxon>Flavobacteriales</taxon>
        <taxon>Flavobacteriaceae</taxon>
        <taxon>Nonlabens</taxon>
    </lineage>
</organism>
<dbReference type="SMART" id="SM00448">
    <property type="entry name" value="REC"/>
    <property type="match status" value="1"/>
</dbReference>
<accession>A0A3S9MY83</accession>
<dbReference type="Pfam" id="PF00072">
    <property type="entry name" value="Response_reg"/>
    <property type="match status" value="1"/>
</dbReference>
<dbReference type="PANTHER" id="PTHR37299:SF1">
    <property type="entry name" value="STAGE 0 SPORULATION PROTEIN A HOMOLOG"/>
    <property type="match status" value="1"/>
</dbReference>
<dbReference type="InterPro" id="IPR011006">
    <property type="entry name" value="CheY-like_superfamily"/>
</dbReference>
<evidence type="ECO:0000259" key="2">
    <source>
        <dbReference type="PROSITE" id="PS50110"/>
    </source>
</evidence>
<dbReference type="InterPro" id="IPR001789">
    <property type="entry name" value="Sig_transdc_resp-reg_receiver"/>
</dbReference>
<dbReference type="RefSeq" id="WP_126447191.1">
    <property type="nucleotide sequence ID" value="NZ_CP034549.1"/>
</dbReference>
<dbReference type="KEGG" id="noj:EJ995_07565"/>
<dbReference type="InterPro" id="IPR046947">
    <property type="entry name" value="LytR-like"/>
</dbReference>
<dbReference type="Gene3D" id="2.40.50.1020">
    <property type="entry name" value="LytTr DNA-binding domain"/>
    <property type="match status" value="1"/>
</dbReference>
<reference evidence="4 5" key="1">
    <citation type="submission" date="2018-12" db="EMBL/GenBank/DDBJ databases">
        <title>Complete genome of Nonlabens sp. MJ115.</title>
        <authorList>
            <person name="Choi H.S."/>
            <person name="Jung J."/>
        </authorList>
    </citation>
    <scope>NUCLEOTIDE SEQUENCE [LARGE SCALE GENOMIC DNA]</scope>
    <source>
        <strain evidence="4 5">MJ115</strain>
    </source>
</reference>
<dbReference type="PROSITE" id="PS50930">
    <property type="entry name" value="HTH_LYTTR"/>
    <property type="match status" value="1"/>
</dbReference>
<dbReference type="AlphaFoldDB" id="A0A3S9MY83"/>
<evidence type="ECO:0000256" key="1">
    <source>
        <dbReference type="PROSITE-ProRule" id="PRU00169"/>
    </source>
</evidence>
<dbReference type="Proteomes" id="UP000279600">
    <property type="component" value="Chromosome"/>
</dbReference>
<dbReference type="Gene3D" id="3.40.50.2300">
    <property type="match status" value="1"/>
</dbReference>
<dbReference type="SMART" id="SM00850">
    <property type="entry name" value="LytTR"/>
    <property type="match status" value="1"/>
</dbReference>
<feature type="modified residue" description="4-aspartylphosphate" evidence="1">
    <location>
        <position position="60"/>
    </location>
</feature>
<evidence type="ECO:0000313" key="5">
    <source>
        <dbReference type="Proteomes" id="UP000279600"/>
    </source>
</evidence>
<dbReference type="PANTHER" id="PTHR37299">
    <property type="entry name" value="TRANSCRIPTIONAL REGULATOR-RELATED"/>
    <property type="match status" value="1"/>
</dbReference>
<feature type="domain" description="HTH LytTR-type" evidence="3">
    <location>
        <begin position="144"/>
        <end position="213"/>
    </location>
</feature>
<evidence type="ECO:0000259" key="3">
    <source>
        <dbReference type="PROSITE" id="PS50930"/>
    </source>
</evidence>
<dbReference type="Pfam" id="PF04397">
    <property type="entry name" value="LytTR"/>
    <property type="match status" value="1"/>
</dbReference>
<dbReference type="GO" id="GO:0003677">
    <property type="term" value="F:DNA binding"/>
    <property type="evidence" value="ECO:0007669"/>
    <property type="project" value="InterPro"/>
</dbReference>
<name>A0A3S9MY83_9FLAO</name>
<dbReference type="OrthoDB" id="2962330at2"/>
<dbReference type="EMBL" id="CP034549">
    <property type="protein sequence ID" value="AZQ44094.1"/>
    <property type="molecule type" value="Genomic_DNA"/>
</dbReference>
<dbReference type="InterPro" id="IPR007492">
    <property type="entry name" value="LytTR_DNA-bd_dom"/>
</dbReference>
<protein>
    <submittedName>
        <fullName evidence="4">Response regulator transcription factor</fullName>
    </submittedName>
</protein>
<sequence length="241" mass="27477">MKGLLKQTVYVVEDMGVTRASLLNTLSRNNFLVMGSAATAETAWMELQSFKKCPNVVLVDINLKGTKNGLWLGNKIMNHLKSAVVFLTASSDKKHLREITEMQAAGYIMKPFNNPTLLTMIDMALRRNEDKVQDAAAATNSVFVKTRNGLQKINLEEIIYLQSEVNYVHIHLLNNVHTSRSKLIEMKEVLNLPSNFIRVHRRYIINKKQIKSLHSQSLTMIDDLEIVWSKKYIESSSILYP</sequence>
<dbReference type="PROSITE" id="PS50110">
    <property type="entry name" value="RESPONSE_REGULATORY"/>
    <property type="match status" value="1"/>
</dbReference>
<proteinExistence type="predicted"/>
<dbReference type="GO" id="GO:0000156">
    <property type="term" value="F:phosphorelay response regulator activity"/>
    <property type="evidence" value="ECO:0007669"/>
    <property type="project" value="InterPro"/>
</dbReference>
<evidence type="ECO:0000313" key="4">
    <source>
        <dbReference type="EMBL" id="AZQ44094.1"/>
    </source>
</evidence>
<dbReference type="SUPFAM" id="SSF52172">
    <property type="entry name" value="CheY-like"/>
    <property type="match status" value="1"/>
</dbReference>
<keyword evidence="1" id="KW-0597">Phosphoprotein</keyword>
<gene>
    <name evidence="4" type="ORF">EJ995_07565</name>
</gene>